<dbReference type="Proteomes" id="UP001433638">
    <property type="component" value="Unassembled WGS sequence"/>
</dbReference>
<feature type="transmembrane region" description="Helical" evidence="1">
    <location>
        <begin position="187"/>
        <end position="209"/>
    </location>
</feature>
<evidence type="ECO:0000313" key="2">
    <source>
        <dbReference type="EMBL" id="MEQ6289883.1"/>
    </source>
</evidence>
<evidence type="ECO:0000313" key="3">
    <source>
        <dbReference type="Proteomes" id="UP001433638"/>
    </source>
</evidence>
<keyword evidence="3" id="KW-1185">Reference proteome</keyword>
<feature type="transmembrane region" description="Helical" evidence="1">
    <location>
        <begin position="61"/>
        <end position="79"/>
    </location>
</feature>
<reference evidence="2" key="1">
    <citation type="submission" date="2024-06" db="EMBL/GenBank/DDBJ databases">
        <title>Genome sequence of Vogesella sp. MAHUQ-64.</title>
        <authorList>
            <person name="Huq M.A."/>
        </authorList>
    </citation>
    <scope>NUCLEOTIDE SEQUENCE</scope>
    <source>
        <strain evidence="2">MAHUQ-64</strain>
    </source>
</reference>
<keyword evidence="1" id="KW-1133">Transmembrane helix</keyword>
<accession>A0ABV1M0X4</accession>
<feature type="transmembrane region" description="Helical" evidence="1">
    <location>
        <begin position="216"/>
        <end position="233"/>
    </location>
</feature>
<dbReference type="EMBL" id="JBEFLD010000002">
    <property type="protein sequence ID" value="MEQ6289883.1"/>
    <property type="molecule type" value="Genomic_DNA"/>
</dbReference>
<feature type="transmembrane region" description="Helical" evidence="1">
    <location>
        <begin position="147"/>
        <end position="167"/>
    </location>
</feature>
<evidence type="ECO:0000256" key="1">
    <source>
        <dbReference type="SAM" id="Phobius"/>
    </source>
</evidence>
<organism evidence="2 3">
    <name type="scientific">Vogesella oryzagri</name>
    <dbReference type="NCBI Taxonomy" id="3160864"/>
    <lineage>
        <taxon>Bacteria</taxon>
        <taxon>Pseudomonadati</taxon>
        <taxon>Pseudomonadota</taxon>
        <taxon>Betaproteobacteria</taxon>
        <taxon>Neisseriales</taxon>
        <taxon>Chromobacteriaceae</taxon>
        <taxon>Vogesella</taxon>
    </lineage>
</organism>
<sequence>MIESPPSHAFPPRRVPMINGWRWVQQAFFLVREQPLTWLLFASSYLALQLLLGMLPAIGQLLAIMVAPLFAGSFVLAAQRADRGDTLRPAEVLAAFQDFARPLIGLGLSYFGLLVLAMLLLMLLLMGLMGGMHDPQQMQALPLGKQLVGMVLLAGGLFAASLLYWFAPAAVVLAGFDPLRAMRCSLAGGLANWAAVLLCGVVLALLLFLAMLPFGLGLLLWLPVMFVSVYMAWQDVFGDGLPQR</sequence>
<keyword evidence="1" id="KW-0472">Membrane</keyword>
<gene>
    <name evidence="2" type="ORF">ABNW52_04560</name>
</gene>
<proteinExistence type="predicted"/>
<dbReference type="RefSeq" id="WP_349584619.1">
    <property type="nucleotide sequence ID" value="NZ_JBEFLD010000002.1"/>
</dbReference>
<protein>
    <submittedName>
        <fullName evidence="2">BPSS1780 family membrane protein</fullName>
    </submittedName>
</protein>
<comment type="caution">
    <text evidence="2">The sequence shown here is derived from an EMBL/GenBank/DDBJ whole genome shotgun (WGS) entry which is preliminary data.</text>
</comment>
<dbReference type="InterPro" id="IPR047798">
    <property type="entry name" value="BPSS1780-like"/>
</dbReference>
<feature type="transmembrane region" description="Helical" evidence="1">
    <location>
        <begin position="99"/>
        <end position="126"/>
    </location>
</feature>
<keyword evidence="1" id="KW-0812">Transmembrane</keyword>
<name>A0ABV1M0X4_9NEIS</name>
<dbReference type="NCBIfam" id="NF041043">
    <property type="entry name" value="BPSS1780_fam"/>
    <property type="match status" value="1"/>
</dbReference>